<organism evidence="8 9">
    <name type="scientific">Sphingomonas natans</name>
    <dbReference type="NCBI Taxonomy" id="3063330"/>
    <lineage>
        <taxon>Bacteria</taxon>
        <taxon>Pseudomonadati</taxon>
        <taxon>Pseudomonadota</taxon>
        <taxon>Alphaproteobacteria</taxon>
        <taxon>Sphingomonadales</taxon>
        <taxon>Sphingomonadaceae</taxon>
        <taxon>Sphingomonas</taxon>
    </lineage>
</organism>
<evidence type="ECO:0000256" key="6">
    <source>
        <dbReference type="ARBA" id="ARBA00023136"/>
    </source>
</evidence>
<dbReference type="RefSeq" id="WP_303541218.1">
    <property type="nucleotide sequence ID" value="NZ_JAUOTP010000003.1"/>
</dbReference>
<feature type="transmembrane region" description="Helical" evidence="7">
    <location>
        <begin position="110"/>
        <end position="138"/>
    </location>
</feature>
<feature type="transmembrane region" description="Helical" evidence="7">
    <location>
        <begin position="362"/>
        <end position="383"/>
    </location>
</feature>
<comment type="caution">
    <text evidence="8">The sequence shown here is derived from an EMBL/GenBank/DDBJ whole genome shotgun (WGS) entry which is preliminary data.</text>
</comment>
<reference evidence="8" key="1">
    <citation type="submission" date="2023-07" db="EMBL/GenBank/DDBJ databases">
        <authorList>
            <person name="Kim M."/>
        </authorList>
    </citation>
    <scope>NUCLEOTIDE SEQUENCE</scope>
    <source>
        <strain evidence="8">BIUV-7</strain>
    </source>
</reference>
<feature type="transmembrane region" description="Helical" evidence="7">
    <location>
        <begin position="144"/>
        <end position="168"/>
    </location>
</feature>
<evidence type="ECO:0000256" key="7">
    <source>
        <dbReference type="SAM" id="Phobius"/>
    </source>
</evidence>
<evidence type="ECO:0000256" key="5">
    <source>
        <dbReference type="ARBA" id="ARBA00022989"/>
    </source>
</evidence>
<feature type="transmembrane region" description="Helical" evidence="7">
    <location>
        <begin position="85"/>
        <end position="103"/>
    </location>
</feature>
<dbReference type="EMBL" id="JAUOTP010000003">
    <property type="protein sequence ID" value="MDO6414196.1"/>
    <property type="molecule type" value="Genomic_DNA"/>
</dbReference>
<dbReference type="PANTHER" id="PTHR30509:SF9">
    <property type="entry name" value="MULTIDRUG RESISTANCE PROTEIN MDTO"/>
    <property type="match status" value="1"/>
</dbReference>
<evidence type="ECO:0000256" key="4">
    <source>
        <dbReference type="ARBA" id="ARBA00022692"/>
    </source>
</evidence>
<keyword evidence="4 7" id="KW-0812">Transmembrane</keyword>
<gene>
    <name evidence="8" type="ORF">Q4F19_07365</name>
</gene>
<keyword evidence="3" id="KW-1003">Cell membrane</keyword>
<proteinExistence type="predicted"/>
<feature type="transmembrane region" description="Helical" evidence="7">
    <location>
        <begin position="496"/>
        <end position="517"/>
    </location>
</feature>
<comment type="subcellular location">
    <subcellularLocation>
        <location evidence="1">Cell membrane</location>
        <topology evidence="1">Multi-pass membrane protein</topology>
    </subcellularLocation>
</comment>
<evidence type="ECO:0000256" key="1">
    <source>
        <dbReference type="ARBA" id="ARBA00004651"/>
    </source>
</evidence>
<keyword evidence="6 7" id="KW-0472">Membrane</keyword>
<dbReference type="InterPro" id="IPR006726">
    <property type="entry name" value="PHBA_efflux_AaeB/fusaric-R"/>
</dbReference>
<dbReference type="Pfam" id="PF04632">
    <property type="entry name" value="FUSC"/>
    <property type="match status" value="1"/>
</dbReference>
<feature type="transmembrane region" description="Helical" evidence="7">
    <location>
        <begin position="466"/>
        <end position="484"/>
    </location>
</feature>
<protein>
    <submittedName>
        <fullName evidence="8">FUSC family protein</fullName>
    </submittedName>
</protein>
<evidence type="ECO:0000313" key="8">
    <source>
        <dbReference type="EMBL" id="MDO6414196.1"/>
    </source>
</evidence>
<keyword evidence="5 7" id="KW-1133">Transmembrane helix</keyword>
<sequence length="676" mass="72923">MAADKYGVLDAIFSLKSFAAAMLAYYIALQIGLPRPVWAIITTYIVSQPLAGAVLSKAVFRVIGTVLGATAAVALVPNLANSPELLSLSLSSWLGICVYLALLDRTPRSYVFLLAGYTASIIGFPSVTAPGAIFTTAILRVQEITLGILCASLIHGVILPQTVTARLIDRVDAVLRDACRWSADALADRSSESLHRDRRRLALDVFDIHQLSIHLPFDTARLLPRVSVVRALQDQISLILPLGAAITERIQELRAAGRLPALADQLLLEVKAWLQNGAPNDTRAGSLVNRIAAAKPALSGDWASALLINFYVRLGELVESHALSTELRQYLVEPHRRLADERLQMILHCVGGRRLHRDHGTATRSAIGVAASVLLLCAVWIFFAWPDGASAAVIAGSVGAVLASIDAKPEIGRRIFIGAAVSICLGAIYAFAILPRVTDFAPLVLALAPVFLLMGGLVANPTTSAYALGAVITLPTAIGLSDRYSGTFDSFANINMAQLAGIALPVLVLQIVGPASAARRGRRMLQITRRELALRCLSGAKPRTARWLSTTLDRVAYLYPQVARGQAPEEVLDQMLLSMRIGINLDELRRWKGALTKKKEAFAFEALLRRLAEHFDNAELPERADDLRLRKSIDLLFAAMVRQSAASVSYHLALALVGLRCNLFPGAAAPLPRLTS</sequence>
<feature type="transmembrane region" description="Helical" evidence="7">
    <location>
        <begin position="23"/>
        <end position="46"/>
    </location>
</feature>
<keyword evidence="9" id="KW-1185">Reference proteome</keyword>
<feature type="transmembrane region" description="Helical" evidence="7">
    <location>
        <begin position="440"/>
        <end position="459"/>
    </location>
</feature>
<keyword evidence="2" id="KW-0813">Transport</keyword>
<feature type="transmembrane region" description="Helical" evidence="7">
    <location>
        <begin position="414"/>
        <end position="434"/>
    </location>
</feature>
<evidence type="ECO:0000256" key="2">
    <source>
        <dbReference type="ARBA" id="ARBA00022448"/>
    </source>
</evidence>
<evidence type="ECO:0000256" key="3">
    <source>
        <dbReference type="ARBA" id="ARBA00022475"/>
    </source>
</evidence>
<evidence type="ECO:0000313" key="9">
    <source>
        <dbReference type="Proteomes" id="UP001169764"/>
    </source>
</evidence>
<dbReference type="Proteomes" id="UP001169764">
    <property type="component" value="Unassembled WGS sequence"/>
</dbReference>
<name>A0ABT8Y798_9SPHN</name>
<accession>A0ABT8Y798</accession>
<feature type="transmembrane region" description="Helical" evidence="7">
    <location>
        <begin position="58"/>
        <end position="79"/>
    </location>
</feature>
<dbReference type="PANTHER" id="PTHR30509">
    <property type="entry name" value="P-HYDROXYBENZOIC ACID EFFLUX PUMP SUBUNIT-RELATED"/>
    <property type="match status" value="1"/>
</dbReference>
<feature type="transmembrane region" description="Helical" evidence="7">
    <location>
        <begin position="389"/>
        <end position="407"/>
    </location>
</feature>